<proteinExistence type="predicted"/>
<dbReference type="AlphaFoldDB" id="A0A4Y8AUJ2"/>
<evidence type="ECO:0000313" key="3">
    <source>
        <dbReference type="Proteomes" id="UP000298517"/>
    </source>
</evidence>
<dbReference type="EMBL" id="SNQI01000002">
    <property type="protein sequence ID" value="TEW75036.1"/>
    <property type="molecule type" value="Genomic_DNA"/>
</dbReference>
<protein>
    <submittedName>
        <fullName evidence="2">Uncharacterized protein</fullName>
    </submittedName>
</protein>
<keyword evidence="1" id="KW-0812">Transmembrane</keyword>
<evidence type="ECO:0000313" key="2">
    <source>
        <dbReference type="EMBL" id="TEW75036.1"/>
    </source>
</evidence>
<dbReference type="Proteomes" id="UP000298517">
    <property type="component" value="Unassembled WGS sequence"/>
</dbReference>
<keyword evidence="1" id="KW-0472">Membrane</keyword>
<keyword evidence="1" id="KW-1133">Transmembrane helix</keyword>
<accession>A0A4Y8AUJ2</accession>
<comment type="caution">
    <text evidence="2">The sequence shown here is derived from an EMBL/GenBank/DDBJ whole genome shotgun (WGS) entry which is preliminary data.</text>
</comment>
<gene>
    <name evidence="2" type="ORF">E2488_05795</name>
</gene>
<dbReference type="RefSeq" id="WP_134247406.1">
    <property type="nucleotide sequence ID" value="NZ_SNQI01000002.1"/>
</dbReference>
<organism evidence="2 3">
    <name type="scientific">Gramella jeungdoensis</name>
    <dbReference type="NCBI Taxonomy" id="708091"/>
    <lineage>
        <taxon>Bacteria</taxon>
        <taxon>Pseudomonadati</taxon>
        <taxon>Bacteroidota</taxon>
        <taxon>Flavobacteriia</taxon>
        <taxon>Flavobacteriales</taxon>
        <taxon>Flavobacteriaceae</taxon>
        <taxon>Christiangramia</taxon>
    </lineage>
</organism>
<keyword evidence="3" id="KW-1185">Reference proteome</keyword>
<feature type="transmembrane region" description="Helical" evidence="1">
    <location>
        <begin position="45"/>
        <end position="66"/>
    </location>
</feature>
<sequence length="69" mass="7541">MINIIQSQTLEPVFENSAVAAINKLSIRETLLYNGVQLASEKNTIILILITIACQSLGLILMTILLNSL</sequence>
<evidence type="ECO:0000256" key="1">
    <source>
        <dbReference type="SAM" id="Phobius"/>
    </source>
</evidence>
<reference evidence="2 3" key="1">
    <citation type="journal article" date="2011" name="J. Microbiol.">
        <title>Gramella jeungdoensis sp. nov., isolated from a solar saltern in Korea.</title>
        <authorList>
            <person name="Joung Y."/>
            <person name="Kim H."/>
            <person name="Jang T."/>
            <person name="Ahn T.S."/>
            <person name="Joh K."/>
        </authorList>
    </citation>
    <scope>NUCLEOTIDE SEQUENCE [LARGE SCALE GENOMIC DNA]</scope>
    <source>
        <strain evidence="2 3">KCTC 23123</strain>
    </source>
</reference>
<name>A0A4Y8AUJ2_9FLAO</name>